<sequence length="319" mass="34330">MAVDLCVGGWCGTETSEEGVEEVGEGGEGAGGESDLLGLLNVFFSLILLFIDEKIGKAESKNPKSESSSVNTQSGQRIPTSAGAGFAANPFDFSAMTGLLNDPSIKELAEQISKDPAFNQMAEQLQKTFHGAAAEDGIPQFDTQQYYSTMQQVMQNPQFMTMAEHLGNALMQDPSMSSMLENLTSPSHKDQLEERMTRIKEDPSLKPILEEIETGGPTAMMRSLVAGVCFDSKEGTCTEMTNNNAAIFLGKARFWDRVTPVPNLPMHCHQHFLQVQIDGLKVASGNAIAVEASGMEVGSASKPDMDKGDMGEMVNGELC</sequence>
<name>A0A7J0DYP3_9ERIC</name>
<evidence type="ECO:0000256" key="1">
    <source>
        <dbReference type="SAM" id="MobiDB-lite"/>
    </source>
</evidence>
<dbReference type="OrthoDB" id="341259at2759"/>
<dbReference type="EMBL" id="BJWL01000447">
    <property type="protein sequence ID" value="GFS45321.1"/>
    <property type="molecule type" value="Genomic_DNA"/>
</dbReference>
<evidence type="ECO:0000313" key="3">
    <source>
        <dbReference type="Proteomes" id="UP000585474"/>
    </source>
</evidence>
<dbReference type="AlphaFoldDB" id="A0A7J0DYP3"/>
<feature type="region of interest" description="Disordered" evidence="1">
    <location>
        <begin position="59"/>
        <end position="78"/>
    </location>
</feature>
<proteinExistence type="predicted"/>
<organism evidence="2 3">
    <name type="scientific">Actinidia rufa</name>
    <dbReference type="NCBI Taxonomy" id="165716"/>
    <lineage>
        <taxon>Eukaryota</taxon>
        <taxon>Viridiplantae</taxon>
        <taxon>Streptophyta</taxon>
        <taxon>Embryophyta</taxon>
        <taxon>Tracheophyta</taxon>
        <taxon>Spermatophyta</taxon>
        <taxon>Magnoliopsida</taxon>
        <taxon>eudicotyledons</taxon>
        <taxon>Gunneridae</taxon>
        <taxon>Pentapetalae</taxon>
        <taxon>asterids</taxon>
        <taxon>Ericales</taxon>
        <taxon>Actinidiaceae</taxon>
        <taxon>Actinidia</taxon>
    </lineage>
</organism>
<keyword evidence="3" id="KW-1185">Reference proteome</keyword>
<feature type="compositionally biased region" description="Polar residues" evidence="1">
    <location>
        <begin position="65"/>
        <end position="78"/>
    </location>
</feature>
<dbReference type="Proteomes" id="UP000585474">
    <property type="component" value="Unassembled WGS sequence"/>
</dbReference>
<protein>
    <submittedName>
        <fullName evidence="2">Ankyrin repeat-containing 2B</fullName>
    </submittedName>
</protein>
<gene>
    <name evidence="2" type="ORF">Acr_00g0095450</name>
</gene>
<comment type="caution">
    <text evidence="2">The sequence shown here is derived from an EMBL/GenBank/DDBJ whole genome shotgun (WGS) entry which is preliminary data.</text>
</comment>
<accession>A0A7J0DYP3</accession>
<reference evidence="3" key="1">
    <citation type="submission" date="2019-07" db="EMBL/GenBank/DDBJ databases">
        <title>De Novo Assembly of kiwifruit Actinidia rufa.</title>
        <authorList>
            <person name="Sugita-Konishi S."/>
            <person name="Sato K."/>
            <person name="Mori E."/>
            <person name="Abe Y."/>
            <person name="Kisaki G."/>
            <person name="Hamano K."/>
            <person name="Suezawa K."/>
            <person name="Otani M."/>
            <person name="Fukuda T."/>
            <person name="Manabe T."/>
            <person name="Gomi K."/>
            <person name="Tabuchi M."/>
            <person name="Akimitsu K."/>
            <person name="Kataoka I."/>
        </authorList>
    </citation>
    <scope>NUCLEOTIDE SEQUENCE [LARGE SCALE GENOMIC DNA]</scope>
    <source>
        <strain evidence="3">cv. Fuchu</strain>
    </source>
</reference>
<evidence type="ECO:0000313" key="2">
    <source>
        <dbReference type="EMBL" id="GFS45321.1"/>
    </source>
</evidence>